<keyword evidence="4" id="KW-1185">Reference proteome</keyword>
<gene>
    <name evidence="3" type="ORF">POCTA_138.1.T0550287</name>
</gene>
<dbReference type="OrthoDB" id="298642at2759"/>
<keyword evidence="1" id="KW-1133">Transmembrane helix</keyword>
<proteinExistence type="predicted"/>
<reference evidence="3" key="1">
    <citation type="submission" date="2021-01" db="EMBL/GenBank/DDBJ databases">
        <authorList>
            <consortium name="Genoscope - CEA"/>
            <person name="William W."/>
        </authorList>
    </citation>
    <scope>NUCLEOTIDE SEQUENCE</scope>
</reference>
<dbReference type="EMBL" id="CAJJDP010000055">
    <property type="protein sequence ID" value="CAD8170653.1"/>
    <property type="molecule type" value="Genomic_DNA"/>
</dbReference>
<evidence type="ECO:0000256" key="1">
    <source>
        <dbReference type="SAM" id="Phobius"/>
    </source>
</evidence>
<dbReference type="Proteomes" id="UP000683925">
    <property type="component" value="Unassembled WGS sequence"/>
</dbReference>
<sequence>MNFQVKLKLSILILFVPVGFVALLQIITLNVIFITNFSNQAEHLSFAFYNETTQTTLKFRHQLETINLGIKVNAAFILQDLMMSNQQLSLYQNLEQIKVFLNPLISRGQIENFKFVCKDSFEYSIQQIESKFESWNSTNQVFVDLFKNYFRFIISYNPNNDCNIQVFESISNLVNKAYKYAKYELLQNQFNYFMINKQFYQFTQNLFLPIESNKIEDQYGQFVNQLLIQQKFDENHCLIQDTLIQYYPQKYFIYGWFYSLQKQHIKCEKQQISEVLSIKIFDVEKFKQLAGSSQNQENHNVSLIVAQSLISLTFFLYVWAISIRVSNSFCIPLQKLARQLQNPLKYHFDSMPYKSQLQNCKEINKVQESLQIYIYYYQLLKKQHFYSDQDQGSLYLITLSQLSEVYKYHKNNWQVSVCANNIAQVHLKNKRFIEALKFQAKSVILGFEEYSSIKQIEKIRKQLLNSQKTILYQLKQKLRRFVINKFAGSTNILHSEHINRNRLYSINLQNPYKQCNIQQIQITERLPLTNYLKSENSLDKMISLQELALQQDLHDDEKRFYKLTILFRKYTFCRMLYKFCIKEQPSLLNEAIRSLSELFEEISNKRFSENKSIVGIKIQLLIMKFCCFQKLNLMEKAILELYQIKILYQQYAMTDQSKLVLNGFDIVLLTSNEFIQNAIRKLKIVVLMKNQEYQIAGEKCIKIIKKNSQNIYKLNSFAYKTLQSIFIELGLNQNILQKLYLDINSKQFKIFFLIDYSSKVSFEQIQVSHSICSYIMQKLIHLREVGLYLFNNTVYEMLPAQESKQYRKFLLKQFERFQILKGGECKVIQCLNELLNYKLNTQSLQNETKSTQQSMTIPKNFQKQKQQYNEIIQTFVCVFSEFSTKIDEDLLQNIQIQAKREEINLVLFNIANSNRNHEQAKNFAKKVNANYIESDQETVEWISQLNQSSVPIYEQGYLEFF</sequence>
<dbReference type="PROSITE" id="PS50234">
    <property type="entry name" value="VWFA"/>
    <property type="match status" value="1"/>
</dbReference>
<name>A0A8S1V259_PAROT</name>
<dbReference type="OMA" id="FEYSIQQ"/>
<feature type="domain" description="VWFA" evidence="2">
    <location>
        <begin position="749"/>
        <end position="950"/>
    </location>
</feature>
<comment type="caution">
    <text evidence="3">The sequence shown here is derived from an EMBL/GenBank/DDBJ whole genome shotgun (WGS) entry which is preliminary data.</text>
</comment>
<evidence type="ECO:0000313" key="3">
    <source>
        <dbReference type="EMBL" id="CAD8170653.1"/>
    </source>
</evidence>
<keyword evidence="1" id="KW-0812">Transmembrane</keyword>
<keyword evidence="1" id="KW-0472">Membrane</keyword>
<protein>
    <recommendedName>
        <fullName evidence="2">VWFA domain-containing protein</fullName>
    </recommendedName>
</protein>
<evidence type="ECO:0000259" key="2">
    <source>
        <dbReference type="PROSITE" id="PS50234"/>
    </source>
</evidence>
<dbReference type="InterPro" id="IPR002035">
    <property type="entry name" value="VWF_A"/>
</dbReference>
<evidence type="ECO:0000313" key="4">
    <source>
        <dbReference type="Proteomes" id="UP000683925"/>
    </source>
</evidence>
<feature type="transmembrane region" description="Helical" evidence="1">
    <location>
        <begin position="12"/>
        <end position="34"/>
    </location>
</feature>
<accession>A0A8S1V259</accession>
<dbReference type="AlphaFoldDB" id="A0A8S1V259"/>
<organism evidence="3 4">
    <name type="scientific">Paramecium octaurelia</name>
    <dbReference type="NCBI Taxonomy" id="43137"/>
    <lineage>
        <taxon>Eukaryota</taxon>
        <taxon>Sar</taxon>
        <taxon>Alveolata</taxon>
        <taxon>Ciliophora</taxon>
        <taxon>Intramacronucleata</taxon>
        <taxon>Oligohymenophorea</taxon>
        <taxon>Peniculida</taxon>
        <taxon>Parameciidae</taxon>
        <taxon>Paramecium</taxon>
    </lineage>
</organism>